<evidence type="ECO:0000256" key="1">
    <source>
        <dbReference type="ARBA" id="ARBA00004141"/>
    </source>
</evidence>
<dbReference type="PANTHER" id="PTHR45649:SF29">
    <property type="entry name" value="AMINO ACID TRANSPORTER (EUROFUNG)"/>
    <property type="match status" value="1"/>
</dbReference>
<sequence length="207" mass="22532">MGHGCMVSASRVCFAYARDDCYGVLSPALKKVNRHTLTPVNAVWFNTIIGVLCMLLLFGGDASITAIFSVGAIAAYIAFVLPVFIKIVFVKNNFRPGPWNLGKFSVPCGIISCAFALVMMPIFCFPAYRGNNLTADGMNWTCVVFGVPILFVIIWFFVDAHEWFKGPKINIDHHMMGQGTMTAGVDPALAQDGSDGDKDSSKKAFSE</sequence>
<evidence type="ECO:0000256" key="5">
    <source>
        <dbReference type="ARBA" id="ARBA00023136"/>
    </source>
</evidence>
<gene>
    <name evidence="8" type="primary">GPT1_2</name>
    <name evidence="8" type="ORF">QQZ08_006117</name>
</gene>
<feature type="compositionally biased region" description="Basic and acidic residues" evidence="6">
    <location>
        <begin position="195"/>
        <end position="207"/>
    </location>
</feature>
<dbReference type="Proteomes" id="UP001498421">
    <property type="component" value="Unassembled WGS sequence"/>
</dbReference>
<organism evidence="8 9">
    <name type="scientific">Neonectria magnoliae</name>
    <dbReference type="NCBI Taxonomy" id="2732573"/>
    <lineage>
        <taxon>Eukaryota</taxon>
        <taxon>Fungi</taxon>
        <taxon>Dikarya</taxon>
        <taxon>Ascomycota</taxon>
        <taxon>Pezizomycotina</taxon>
        <taxon>Sordariomycetes</taxon>
        <taxon>Hypocreomycetidae</taxon>
        <taxon>Hypocreales</taxon>
        <taxon>Nectriaceae</taxon>
        <taxon>Neonectria</taxon>
    </lineage>
</organism>
<feature type="transmembrane region" description="Helical" evidence="7">
    <location>
        <begin position="140"/>
        <end position="158"/>
    </location>
</feature>
<dbReference type="EMBL" id="JAZAVK010000054">
    <property type="protein sequence ID" value="KAK7427348.1"/>
    <property type="molecule type" value="Genomic_DNA"/>
</dbReference>
<evidence type="ECO:0000256" key="2">
    <source>
        <dbReference type="ARBA" id="ARBA00022448"/>
    </source>
</evidence>
<dbReference type="InterPro" id="IPR002293">
    <property type="entry name" value="AA/rel_permease1"/>
</dbReference>
<reference evidence="8 9" key="1">
    <citation type="journal article" date="2025" name="Microbiol. Resour. Announc.">
        <title>Draft genome sequences for Neonectria magnoliae and Neonectria punicea, canker pathogens of Liriodendron tulipifera and Acer saccharum in West Virginia.</title>
        <authorList>
            <person name="Petronek H.M."/>
            <person name="Kasson M.T."/>
            <person name="Metheny A.M."/>
            <person name="Stauder C.M."/>
            <person name="Lovett B."/>
            <person name="Lynch S.C."/>
            <person name="Garnas J.R."/>
            <person name="Kasson L.R."/>
            <person name="Stajich J.E."/>
        </authorList>
    </citation>
    <scope>NUCLEOTIDE SEQUENCE [LARGE SCALE GENOMIC DNA]</scope>
    <source>
        <strain evidence="8 9">NRRL 64651</strain>
    </source>
</reference>
<keyword evidence="5 7" id="KW-0472">Membrane</keyword>
<comment type="caution">
    <text evidence="8">The sequence shown here is derived from an EMBL/GenBank/DDBJ whole genome shotgun (WGS) entry which is preliminary data.</text>
</comment>
<evidence type="ECO:0000313" key="9">
    <source>
        <dbReference type="Proteomes" id="UP001498421"/>
    </source>
</evidence>
<keyword evidence="3 7" id="KW-0812">Transmembrane</keyword>
<evidence type="ECO:0000256" key="6">
    <source>
        <dbReference type="SAM" id="MobiDB-lite"/>
    </source>
</evidence>
<evidence type="ECO:0000256" key="3">
    <source>
        <dbReference type="ARBA" id="ARBA00022692"/>
    </source>
</evidence>
<feature type="region of interest" description="Disordered" evidence="6">
    <location>
        <begin position="187"/>
        <end position="207"/>
    </location>
</feature>
<accession>A0ABR1I1F0</accession>
<evidence type="ECO:0000256" key="4">
    <source>
        <dbReference type="ARBA" id="ARBA00022989"/>
    </source>
</evidence>
<evidence type="ECO:0000313" key="8">
    <source>
        <dbReference type="EMBL" id="KAK7427348.1"/>
    </source>
</evidence>
<protein>
    <submittedName>
        <fullName evidence="8">GABA/polyamine transporter</fullName>
    </submittedName>
</protein>
<dbReference type="Gene3D" id="1.20.1740.10">
    <property type="entry name" value="Amino acid/polyamine transporter I"/>
    <property type="match status" value="1"/>
</dbReference>
<keyword evidence="2" id="KW-0813">Transport</keyword>
<dbReference type="Pfam" id="PF13520">
    <property type="entry name" value="AA_permease_2"/>
    <property type="match status" value="1"/>
</dbReference>
<feature type="transmembrane region" description="Helical" evidence="7">
    <location>
        <begin position="42"/>
        <end position="59"/>
    </location>
</feature>
<proteinExistence type="predicted"/>
<evidence type="ECO:0000256" key="7">
    <source>
        <dbReference type="SAM" id="Phobius"/>
    </source>
</evidence>
<keyword evidence="9" id="KW-1185">Reference proteome</keyword>
<name>A0ABR1I1F0_9HYPO</name>
<comment type="subcellular location">
    <subcellularLocation>
        <location evidence="1">Membrane</location>
        <topology evidence="1">Multi-pass membrane protein</topology>
    </subcellularLocation>
</comment>
<dbReference type="PANTHER" id="PTHR45649">
    <property type="entry name" value="AMINO-ACID PERMEASE BAT1"/>
    <property type="match status" value="1"/>
</dbReference>
<feature type="transmembrane region" description="Helical" evidence="7">
    <location>
        <begin position="66"/>
        <end position="89"/>
    </location>
</feature>
<keyword evidence="4 7" id="KW-1133">Transmembrane helix</keyword>
<feature type="transmembrane region" description="Helical" evidence="7">
    <location>
        <begin position="109"/>
        <end position="128"/>
    </location>
</feature>